<dbReference type="EMBL" id="JANJZL010000004">
    <property type="protein sequence ID" value="MCR2044180.1"/>
    <property type="molecule type" value="Genomic_DNA"/>
</dbReference>
<comment type="caution">
    <text evidence="1">The sequence shown here is derived from an EMBL/GenBank/DDBJ whole genome shotgun (WGS) entry which is preliminary data.</text>
</comment>
<organism evidence="1 2">
    <name type="scientific">Anaerosalibacter massiliensis</name>
    <dbReference type="NCBI Taxonomy" id="1347392"/>
    <lineage>
        <taxon>Bacteria</taxon>
        <taxon>Bacillati</taxon>
        <taxon>Bacillota</taxon>
        <taxon>Tissierellia</taxon>
        <taxon>Tissierellales</taxon>
        <taxon>Sporanaerobacteraceae</taxon>
        <taxon>Anaerosalibacter</taxon>
    </lineage>
</organism>
<proteinExistence type="predicted"/>
<evidence type="ECO:0000313" key="2">
    <source>
        <dbReference type="Proteomes" id="UP001142078"/>
    </source>
</evidence>
<accession>A0A9X2MHL4</accession>
<gene>
    <name evidence="1" type="ORF">NSA23_08620</name>
</gene>
<dbReference type="AlphaFoldDB" id="A0A9X2MHL4"/>
<dbReference type="Proteomes" id="UP001142078">
    <property type="component" value="Unassembled WGS sequence"/>
</dbReference>
<reference evidence="1" key="1">
    <citation type="submission" date="2022-07" db="EMBL/GenBank/DDBJ databases">
        <title>Enhanced cultured diversity of the mouse gut microbiota enables custom-made synthetic communities.</title>
        <authorList>
            <person name="Afrizal A."/>
        </authorList>
    </citation>
    <scope>NUCLEOTIDE SEQUENCE</scope>
    <source>
        <strain evidence="1">DSM 29482</strain>
    </source>
</reference>
<dbReference type="Pfam" id="PF06935">
    <property type="entry name" value="DUF1284"/>
    <property type="match status" value="1"/>
</dbReference>
<dbReference type="RefSeq" id="WP_042682777.1">
    <property type="nucleotide sequence ID" value="NZ_CABKTM010000049.1"/>
</dbReference>
<name>A0A9X2MHL4_9FIRM</name>
<sequence length="132" mass="15596">MFKIRPHHLMCMQAYIGKGYSKDFIENMDFIVKSLKENQNQIIQIVGLNDDICTKCPNNINGFKCSSNDKVLSIDGKIVKLLDLKMEEYNYKTLLEKLRENFSEERFKEICGKCQWYKYGICEKIFKEKGFI</sequence>
<protein>
    <submittedName>
        <fullName evidence="1">DUF1284 domain-containing protein</fullName>
    </submittedName>
</protein>
<evidence type="ECO:0000313" key="1">
    <source>
        <dbReference type="EMBL" id="MCR2044180.1"/>
    </source>
</evidence>
<dbReference type="InterPro" id="IPR009702">
    <property type="entry name" value="DUF1284"/>
</dbReference>
<dbReference type="OrthoDB" id="121064at2"/>
<keyword evidence="2" id="KW-1185">Reference proteome</keyword>